<accession>A0ABM3VBU2</accession>
<dbReference type="GeneID" id="131804422"/>
<dbReference type="InterPro" id="IPR052623">
    <property type="entry name" value="DAAF5"/>
</dbReference>
<evidence type="ECO:0000259" key="2">
    <source>
        <dbReference type="Pfam" id="PF25757"/>
    </source>
</evidence>
<keyword evidence="3" id="KW-1185">Reference proteome</keyword>
<dbReference type="PANTHER" id="PTHR16216:SF2">
    <property type="entry name" value="DYNEIN AXONEMAL ASSEMBLY FACTOR 5"/>
    <property type="match status" value="1"/>
</dbReference>
<evidence type="ECO:0000259" key="1">
    <source>
        <dbReference type="Pfam" id="PF24573"/>
    </source>
</evidence>
<proteinExistence type="predicted"/>
<reference evidence="4 5" key="1">
    <citation type="submission" date="2025-05" db="UniProtKB">
        <authorList>
            <consortium name="RefSeq"/>
        </authorList>
    </citation>
    <scope>IDENTIFICATION</scope>
    <source>
        <strain evidence="4 5">Aabys</strain>
        <tissue evidence="4 5">Whole body</tissue>
    </source>
</reference>
<dbReference type="InterPro" id="IPR056497">
    <property type="entry name" value="HEAT_DAAF5"/>
</dbReference>
<dbReference type="RefSeq" id="XP_058983256.1">
    <property type="nucleotide sequence ID" value="XM_059127273.1"/>
</dbReference>
<evidence type="ECO:0000313" key="4">
    <source>
        <dbReference type="RefSeq" id="XP_058983256.1"/>
    </source>
</evidence>
<gene>
    <name evidence="4 5" type="primary">LOC131804422</name>
</gene>
<dbReference type="SUPFAM" id="SSF48371">
    <property type="entry name" value="ARM repeat"/>
    <property type="match status" value="1"/>
</dbReference>
<name>A0ABM3VBU2_MUSDO</name>
<dbReference type="RefSeq" id="XP_058983257.1">
    <property type="nucleotide sequence ID" value="XM_059127274.1"/>
</dbReference>
<dbReference type="InterPro" id="IPR057978">
    <property type="entry name" value="TPR_DAAF5"/>
</dbReference>
<evidence type="ECO:0000313" key="3">
    <source>
        <dbReference type="Proteomes" id="UP001652621"/>
    </source>
</evidence>
<protein>
    <submittedName>
        <fullName evidence="4 5">Dynein axonemal assembly factor 5-like</fullName>
    </submittedName>
</protein>
<dbReference type="InterPro" id="IPR011989">
    <property type="entry name" value="ARM-like"/>
</dbReference>
<dbReference type="PANTHER" id="PTHR16216">
    <property type="entry name" value="DYNEIN ASSEMBLY FACTOR 5, AXONEMAL"/>
    <property type="match status" value="1"/>
</dbReference>
<evidence type="ECO:0000313" key="5">
    <source>
        <dbReference type="RefSeq" id="XP_058983257.1"/>
    </source>
</evidence>
<dbReference type="Proteomes" id="UP001652621">
    <property type="component" value="Unplaced"/>
</dbReference>
<organism evidence="3 4">
    <name type="scientific">Musca domestica</name>
    <name type="common">House fly</name>
    <dbReference type="NCBI Taxonomy" id="7370"/>
    <lineage>
        <taxon>Eukaryota</taxon>
        <taxon>Metazoa</taxon>
        <taxon>Ecdysozoa</taxon>
        <taxon>Arthropoda</taxon>
        <taxon>Hexapoda</taxon>
        <taxon>Insecta</taxon>
        <taxon>Pterygota</taxon>
        <taxon>Neoptera</taxon>
        <taxon>Endopterygota</taxon>
        <taxon>Diptera</taxon>
        <taxon>Brachycera</taxon>
        <taxon>Muscomorpha</taxon>
        <taxon>Muscoidea</taxon>
        <taxon>Muscidae</taxon>
        <taxon>Musca</taxon>
    </lineage>
</organism>
<dbReference type="Pfam" id="PF24573">
    <property type="entry name" value="HEAT_DAAF5"/>
    <property type="match status" value="1"/>
</dbReference>
<feature type="domain" description="Dynein axonemal assembly factor 5 HEAT-repeat" evidence="1">
    <location>
        <begin position="311"/>
        <end position="482"/>
    </location>
</feature>
<dbReference type="InterPro" id="IPR016024">
    <property type="entry name" value="ARM-type_fold"/>
</dbReference>
<dbReference type="Pfam" id="PF25757">
    <property type="entry name" value="TPR_DNAAF5"/>
    <property type="match status" value="1"/>
</dbReference>
<dbReference type="Gene3D" id="1.25.10.10">
    <property type="entry name" value="Leucine-rich Repeat Variant"/>
    <property type="match status" value="3"/>
</dbReference>
<feature type="domain" description="Dynein axonemal assembly factor 5 TPR repeats" evidence="2">
    <location>
        <begin position="12"/>
        <end position="301"/>
    </location>
</feature>
<sequence>MSLSLEEICIKLQSNERRVKLGALEDLQMKCRNRQEFSDDNIMEIYDECYLHLLKCYSDKYESVRDQSVETVNEFMERLPPNDFHLLNIVSTLAERLGQQETVEESEEIRLSFIKQLNKQVERYIQTGNKCSIQGCVDDIVRILIKVLKDPYPAVQREACRCVTLLASSIDSHNFRNHSEPLAKALYGMLNHKHSQARVAAVNALGYVALHIDAGEALSRLLMEVSPLLMDSMPLVRRECGEMGIRLLLELRDRYSYFERLIPLVLCCLKDESPEVREYILPLWVKCGKQYYDENEAELSKQEIADLPPANYPVDIKRPTIGCRAIVQRSLRLLNLITRESSDWKENVRLHSLKLLYQFVLHAEAAMTAKFFEIYPDVARACRDNEHIVAQEAYNLADLMGRLLNYDDWCEHGFDGLVKNAKEGYLKCFYYMYKSALKIKFDDHVRLMDLLVQPDFSQTLKSGFQMYILLMNETVLDKTENEAIYSADCSSDLCEKLNSLHRNCYTSTIKVMALSLESEQSNSEELQTKGNAILEAIAKRYNFTVDDLHEKYFTNALMYVDSIDAHLDALSEPILLLYGLIKLGQFREPYIHIITEKMKTVFEHCADESKVKVFTAVSIAMLDWHKTLRKPLNRSSELLQEFVKEVIEPHLIWKAGANAEAMRSLATATLCAISQGAAEEARLVLPGLAKYMPSLLEDQSVSTRHYAIKCLCNFGSIPLEDMKPIAYGCLQRLDDASAGIRILAVSVIPKLKPVVEAKNEKSESTNASRTAINHDVWLTFVKQCMDMLFLHYDNPEKRLQATIKETILEMSKRYPEIAKDSYERTMSLTYNNFSLKELEKELPFIE</sequence>